<feature type="domain" description="GHMP kinase C-terminal" evidence="4">
    <location>
        <begin position="253"/>
        <end position="306"/>
    </location>
</feature>
<dbReference type="GeneID" id="39859372"/>
<geneLocation type="plasmid" evidence="5">
    <name>unnamed1</name>
</geneLocation>
<accession>A0A1H6BFB6</accession>
<dbReference type="KEGG" id="hlm:DV707_14730"/>
<dbReference type="AlphaFoldDB" id="A0A1H6BFB6"/>
<dbReference type="UniPathway" id="UPA00065"/>
<evidence type="ECO:0000256" key="1">
    <source>
        <dbReference type="ARBA" id="ARBA00022679"/>
    </source>
</evidence>
<sequence>MTARVTGCARLHFGFQNLSPERERLFGGLGVALDRPRVVVEADPAADVRCTAAASVDDETVAAATRYAERAAALLEVDGARVIVERALPRHVGLGSGTQLALSTLAAVARAHGREPEIRKYAGRLGRGRRSGVGIAAFEGGGFVVDGGRPTEAYPVEGAADGVSSVPPVTVRRDVPEEWRFLLVFPDVPPGKSGNDEDASMRAVLRRADPAIADRLGATVAQRVLPALAEENVARFGAAVSTVDRLNGLWYADEQGDTHRPPVGRIIDELADSRGVFGVGQSSWGPAVYGVTTTTHADAAREAGTRALERTGVGGDVMIAAGRNRGAITDENKINRKN</sequence>
<dbReference type="GO" id="GO:0016301">
    <property type="term" value="F:kinase activity"/>
    <property type="evidence" value="ECO:0007669"/>
    <property type="project" value="UniProtKB-KW"/>
</dbReference>
<keyword evidence="5" id="KW-0418">Kinase</keyword>
<dbReference type="Proteomes" id="UP000236740">
    <property type="component" value="Unassembled WGS sequence"/>
</dbReference>
<dbReference type="Pfam" id="PF08544">
    <property type="entry name" value="GHMP_kinases_C"/>
    <property type="match status" value="1"/>
</dbReference>
<evidence type="ECO:0000313" key="6">
    <source>
        <dbReference type="EMBL" id="SEG59438.1"/>
    </source>
</evidence>
<dbReference type="InterPro" id="IPR006204">
    <property type="entry name" value="GHMP_kinase_N_dom"/>
</dbReference>
<dbReference type="OrthoDB" id="85156at2157"/>
<feature type="domain" description="GHMP kinase N-terminal" evidence="3">
    <location>
        <begin position="66"/>
        <end position="139"/>
    </location>
</feature>
<dbReference type="PANTHER" id="PTHR20861">
    <property type="entry name" value="HOMOSERINE/4-DIPHOSPHOCYTIDYL-2-C-METHYL-D-ERYTHRITOL KINASE"/>
    <property type="match status" value="1"/>
</dbReference>
<evidence type="ECO:0000313" key="8">
    <source>
        <dbReference type="Proteomes" id="UP000296733"/>
    </source>
</evidence>
<keyword evidence="1 2" id="KW-0808">Transferase</keyword>
<dbReference type="PIRSF" id="PIRSF004884">
    <property type="entry name" value="Sugar_kin_arch"/>
    <property type="match status" value="1"/>
</dbReference>
<dbReference type="Proteomes" id="UP000296733">
    <property type="component" value="Plasmid unnamed1"/>
</dbReference>
<proteinExistence type="inferred from homology"/>
<evidence type="ECO:0000259" key="3">
    <source>
        <dbReference type="Pfam" id="PF00288"/>
    </source>
</evidence>
<evidence type="ECO:0000313" key="5">
    <source>
        <dbReference type="EMBL" id="QCC49014.1"/>
    </source>
</evidence>
<organism evidence="6 7">
    <name type="scientific">Halobellus limi</name>
    <dbReference type="NCBI Taxonomy" id="699433"/>
    <lineage>
        <taxon>Archaea</taxon>
        <taxon>Methanobacteriati</taxon>
        <taxon>Methanobacteriota</taxon>
        <taxon>Stenosarchaea group</taxon>
        <taxon>Halobacteria</taxon>
        <taxon>Halobacteriales</taxon>
        <taxon>Haloferacaceae</taxon>
        <taxon>Halobellus</taxon>
    </lineage>
</organism>
<protein>
    <recommendedName>
        <fullName evidence="2">Beta-ribofuranosylaminobenzene 5'-phosphate synthase</fullName>
        <shortName evidence="2">Beta-RFA-P synthase</shortName>
        <ecNumber evidence="2">2.4.2.54</ecNumber>
    </recommendedName>
</protein>
<dbReference type="GO" id="GO:0043793">
    <property type="term" value="F:beta-ribofuranosylaminobenzene 5'-phosphate synthase activity"/>
    <property type="evidence" value="ECO:0007669"/>
    <property type="project" value="UniProtKB-EC"/>
</dbReference>
<dbReference type="GO" id="GO:0005524">
    <property type="term" value="F:ATP binding"/>
    <property type="evidence" value="ECO:0007669"/>
    <property type="project" value="UniProtKB-UniRule"/>
</dbReference>
<dbReference type="InterPro" id="IPR014721">
    <property type="entry name" value="Ribsml_uS5_D2-typ_fold_subgr"/>
</dbReference>
<reference evidence="5 8" key="2">
    <citation type="journal article" date="2019" name="Nat. Commun.">
        <title>A new type of DNA phosphorothioation-based antiviral system in archaea.</title>
        <authorList>
            <person name="Xiong L."/>
            <person name="Liu S."/>
            <person name="Chen S."/>
            <person name="Xiao Y."/>
            <person name="Zhu B."/>
            <person name="Gao Y."/>
            <person name="Zhang Y."/>
            <person name="Chen B."/>
            <person name="Luo J."/>
            <person name="Deng Z."/>
            <person name="Chen X."/>
            <person name="Wang L."/>
            <person name="Chen S."/>
        </authorList>
    </citation>
    <scope>NUCLEOTIDE SEQUENCE [LARGE SCALE GENOMIC DNA]</scope>
    <source>
        <strain evidence="5 8">CGMCC 1.10331</strain>
        <plasmid evidence="5 8">unnamed1</plasmid>
    </source>
</reference>
<dbReference type="PANTHER" id="PTHR20861:SF6">
    <property type="entry name" value="BETA-RIBOFURANOSYLPHENOL 5'-PHOSPHATE SYNTHASE"/>
    <property type="match status" value="1"/>
</dbReference>
<dbReference type="NCBIfam" id="TIGR00144">
    <property type="entry name" value="beta_RFAP_syn"/>
    <property type="match status" value="1"/>
</dbReference>
<comment type="similarity">
    <text evidence="2">Belongs to the beta-RFA-P synthase family.</text>
</comment>
<dbReference type="EMBL" id="CP031312">
    <property type="protein sequence ID" value="QCC49014.1"/>
    <property type="molecule type" value="Genomic_DNA"/>
</dbReference>
<comment type="catalytic activity">
    <reaction evidence="2">
        <text>5-phospho-alpha-D-ribose 1-diphosphate + 4-hydroxybenzoate + H(+) = 4-(beta-D-ribofuranosyl)phenol 5'-phosphate + CO2 + diphosphate</text>
        <dbReference type="Rhea" id="RHEA:48556"/>
        <dbReference type="ChEBI" id="CHEBI:15378"/>
        <dbReference type="ChEBI" id="CHEBI:16526"/>
        <dbReference type="ChEBI" id="CHEBI:17879"/>
        <dbReference type="ChEBI" id="CHEBI:33019"/>
        <dbReference type="ChEBI" id="CHEBI:58017"/>
        <dbReference type="ChEBI" id="CHEBI:82767"/>
        <dbReference type="EC" id="2.4.2.54"/>
    </reaction>
</comment>
<comment type="pathway">
    <text evidence="2">Cofactor biosynthesis; 5,6,7,8-tetrahydromethanopterin biosynthesis.</text>
</comment>
<name>A0A1H6BFB6_9EURY</name>
<dbReference type="InterPro" id="IPR020568">
    <property type="entry name" value="Ribosomal_Su5_D2-typ_SF"/>
</dbReference>
<reference evidence="6 7" key="1">
    <citation type="submission" date="2016-10" db="EMBL/GenBank/DDBJ databases">
        <authorList>
            <person name="de Groot N.N."/>
        </authorList>
    </citation>
    <scope>NUCLEOTIDE SEQUENCE [LARGE SCALE GENOMIC DNA]</scope>
    <source>
        <strain evidence="6 7">CGMCC 1.10331</strain>
    </source>
</reference>
<gene>
    <name evidence="5" type="ORF">DV707_14730</name>
    <name evidence="6" type="ORF">SAMN04488133_2817</name>
</gene>
<evidence type="ECO:0000259" key="4">
    <source>
        <dbReference type="Pfam" id="PF08544"/>
    </source>
</evidence>
<evidence type="ECO:0000313" key="7">
    <source>
        <dbReference type="Proteomes" id="UP000236740"/>
    </source>
</evidence>
<dbReference type="EMBL" id="FNVN01000004">
    <property type="protein sequence ID" value="SEG59438.1"/>
    <property type="molecule type" value="Genomic_DNA"/>
</dbReference>
<comment type="function">
    <text evidence="2">Catalyzes the condensation of 4-aminobenzoate (pABA) with 5-phospho-alpha-D-ribose 1-diphosphate (PRPP) to produce beta-ribofuranosylaminobenzene 5'-phosphate (beta-RFA-P).</text>
</comment>
<dbReference type="SUPFAM" id="SSF54211">
    <property type="entry name" value="Ribosomal protein S5 domain 2-like"/>
    <property type="match status" value="1"/>
</dbReference>
<dbReference type="Pfam" id="PF00288">
    <property type="entry name" value="GHMP_kinases_N"/>
    <property type="match status" value="1"/>
</dbReference>
<keyword evidence="5" id="KW-0614">Plasmid</keyword>
<dbReference type="Gene3D" id="3.30.230.10">
    <property type="match status" value="1"/>
</dbReference>
<keyword evidence="2" id="KW-0328">Glycosyltransferase</keyword>
<dbReference type="InterPro" id="IPR004422">
    <property type="entry name" value="RFAP_synthase"/>
</dbReference>
<keyword evidence="7" id="KW-1185">Reference proteome</keyword>
<comment type="subunit">
    <text evidence="2">Homodimer.</text>
</comment>
<dbReference type="InterPro" id="IPR013750">
    <property type="entry name" value="GHMP_kinase_C_dom"/>
</dbReference>
<dbReference type="EC" id="2.4.2.54" evidence="2"/>
<dbReference type="RefSeq" id="WP_103992496.1">
    <property type="nucleotide sequence ID" value="NZ_CP031312.1"/>
</dbReference>
<evidence type="ECO:0000256" key="2">
    <source>
        <dbReference type="PIRNR" id="PIRNR004884"/>
    </source>
</evidence>